<feature type="domain" description="COMM" evidence="1">
    <location>
        <begin position="123"/>
        <end position="186"/>
    </location>
</feature>
<proteinExistence type="predicted"/>
<dbReference type="EMBL" id="GEDV01007046">
    <property type="protein sequence ID" value="JAP81511.1"/>
    <property type="molecule type" value="Transcribed_RNA"/>
</dbReference>
<dbReference type="PROSITE" id="PS51269">
    <property type="entry name" value="COMM"/>
    <property type="match status" value="1"/>
</dbReference>
<dbReference type="InterPro" id="IPR017920">
    <property type="entry name" value="COMM"/>
</dbReference>
<reference evidence="2" key="1">
    <citation type="journal article" date="2016" name="Ticks Tick Borne Dis.">
        <title>De novo assembly and annotation of the salivary gland transcriptome of Rhipicephalus appendiculatus male and female ticks during blood feeding.</title>
        <authorList>
            <person name="de Castro M.H."/>
            <person name="de Klerk D."/>
            <person name="Pienaar R."/>
            <person name="Latif A.A."/>
            <person name="Rees D.J."/>
            <person name="Mans B.J."/>
        </authorList>
    </citation>
    <scope>NUCLEOTIDE SEQUENCE</scope>
    <source>
        <tissue evidence="2">Salivary glands</tissue>
    </source>
</reference>
<dbReference type="AlphaFoldDB" id="A0A131YUC6"/>
<dbReference type="Pfam" id="PF07258">
    <property type="entry name" value="COMM_domain"/>
    <property type="match status" value="1"/>
</dbReference>
<sequence length="187" mass="20620">MVAHSLSLSRFSKSAKMEVARNSTSLSLLSKLPVERAEKYLDTIASSLCAGQPSSQQCPLVWSLTEFWQSNNAWGDFLLDPDKRLLDILPATHRAVVHKVTESRREDITRQRLHKTDAIGARVLTDVDWSVKLVLGSDTVASLGLPLANLNLSLGDHTVCMELSIAEVELLMASLEAAHKAVTQFRL</sequence>
<evidence type="ECO:0000259" key="1">
    <source>
        <dbReference type="PROSITE" id="PS51269"/>
    </source>
</evidence>
<accession>A0A131YUC6</accession>
<organism evidence="2">
    <name type="scientific">Rhipicephalus appendiculatus</name>
    <name type="common">Brown ear tick</name>
    <dbReference type="NCBI Taxonomy" id="34631"/>
    <lineage>
        <taxon>Eukaryota</taxon>
        <taxon>Metazoa</taxon>
        <taxon>Ecdysozoa</taxon>
        <taxon>Arthropoda</taxon>
        <taxon>Chelicerata</taxon>
        <taxon>Arachnida</taxon>
        <taxon>Acari</taxon>
        <taxon>Parasitiformes</taxon>
        <taxon>Ixodida</taxon>
        <taxon>Ixodoidea</taxon>
        <taxon>Ixodidae</taxon>
        <taxon>Rhipicephalinae</taxon>
        <taxon>Rhipicephalus</taxon>
        <taxon>Rhipicephalus</taxon>
    </lineage>
</organism>
<protein>
    <submittedName>
        <fullName evidence="2">Comm domain-containing protein</fullName>
    </submittedName>
</protein>
<name>A0A131YUC6_RHIAP</name>
<evidence type="ECO:0000313" key="2">
    <source>
        <dbReference type="EMBL" id="JAP81511.1"/>
    </source>
</evidence>